<evidence type="ECO:0000256" key="7">
    <source>
        <dbReference type="SAM" id="MobiDB-lite"/>
    </source>
</evidence>
<dbReference type="Pfam" id="PF04189">
    <property type="entry name" value="Gcd10p"/>
    <property type="match status" value="1"/>
</dbReference>
<comment type="subcellular location">
    <subcellularLocation>
        <location evidence="1 6">Nucleus</location>
    </subcellularLocation>
</comment>
<dbReference type="PIRSF" id="PIRSF038170">
    <property type="entry name" value="tRNA_m1A_mtfrase"/>
    <property type="match status" value="1"/>
</dbReference>
<comment type="function">
    <text evidence="6">Substrate-binding subunit of tRNA (adenine-N1-)-methyltransferase, which catalyzes the formation of N1-methyladenine at position 58 (m1A58) in initiator methionyl-tRNA.</text>
</comment>
<gene>
    <name evidence="8" type="ORF">INT48_003286</name>
</gene>
<dbReference type="Proteomes" id="UP000613177">
    <property type="component" value="Unassembled WGS sequence"/>
</dbReference>
<evidence type="ECO:0000313" key="9">
    <source>
        <dbReference type="Proteomes" id="UP000613177"/>
    </source>
</evidence>
<evidence type="ECO:0000313" key="8">
    <source>
        <dbReference type="EMBL" id="KAG2229072.1"/>
    </source>
</evidence>
<evidence type="ECO:0000256" key="4">
    <source>
        <dbReference type="ARBA" id="ARBA00022694"/>
    </source>
</evidence>
<comment type="subunit">
    <text evidence="6">Heterotetramer.</text>
</comment>
<dbReference type="PANTHER" id="PTHR12945:SF0">
    <property type="entry name" value="TRNA (ADENINE(58)-N(1))-METHYLTRANSFERASE NON-CATALYTIC SUBUNIT TRM6"/>
    <property type="match status" value="1"/>
</dbReference>
<dbReference type="GO" id="GO:0031515">
    <property type="term" value="C:tRNA (m1A) methyltransferase complex"/>
    <property type="evidence" value="ECO:0007669"/>
    <property type="project" value="UniProtKB-UniRule"/>
</dbReference>
<organism evidence="8 9">
    <name type="scientific">Thamnidium elegans</name>
    <dbReference type="NCBI Taxonomy" id="101142"/>
    <lineage>
        <taxon>Eukaryota</taxon>
        <taxon>Fungi</taxon>
        <taxon>Fungi incertae sedis</taxon>
        <taxon>Mucoromycota</taxon>
        <taxon>Mucoromycotina</taxon>
        <taxon>Mucoromycetes</taxon>
        <taxon>Mucorales</taxon>
        <taxon>Mucorineae</taxon>
        <taxon>Mucoraceae</taxon>
        <taxon>Thamnidium</taxon>
    </lineage>
</organism>
<comment type="similarity">
    <text evidence="2 6">Belongs to the TRM6/GCD10 family.</text>
</comment>
<proteinExistence type="inferred from homology"/>
<name>A0A8H7VRW1_9FUNG</name>
<dbReference type="GO" id="GO:0030488">
    <property type="term" value="P:tRNA methylation"/>
    <property type="evidence" value="ECO:0007669"/>
    <property type="project" value="InterPro"/>
</dbReference>
<accession>A0A8H7VRW1</accession>
<dbReference type="AlphaFoldDB" id="A0A8H7VRW1"/>
<keyword evidence="4 6" id="KW-0819">tRNA processing</keyword>
<dbReference type="InterPro" id="IPR017423">
    <property type="entry name" value="TRM6"/>
</dbReference>
<feature type="compositionally biased region" description="Basic and acidic residues" evidence="7">
    <location>
        <begin position="445"/>
        <end position="480"/>
    </location>
</feature>
<dbReference type="PANTHER" id="PTHR12945">
    <property type="entry name" value="TRANSLATION INITIATION FACTOR EIF3-RELATED"/>
    <property type="match status" value="1"/>
</dbReference>
<protein>
    <recommendedName>
        <fullName evidence="3 6">tRNA (adenine(58)-N(1))-methyltransferase non-catalytic subunit TRM6</fullName>
    </recommendedName>
</protein>
<evidence type="ECO:0000256" key="2">
    <source>
        <dbReference type="ARBA" id="ARBA00008320"/>
    </source>
</evidence>
<comment type="caution">
    <text evidence="8">The sequence shown here is derived from an EMBL/GenBank/DDBJ whole genome shotgun (WGS) entry which is preliminary data.</text>
</comment>
<evidence type="ECO:0000256" key="3">
    <source>
        <dbReference type="ARBA" id="ARBA00021704"/>
    </source>
</evidence>
<keyword evidence="5 6" id="KW-0539">Nucleus</keyword>
<keyword evidence="9" id="KW-1185">Reference proteome</keyword>
<feature type="region of interest" description="Disordered" evidence="7">
    <location>
        <begin position="409"/>
        <end position="480"/>
    </location>
</feature>
<evidence type="ECO:0000256" key="6">
    <source>
        <dbReference type="PIRNR" id="PIRNR038170"/>
    </source>
</evidence>
<evidence type="ECO:0000256" key="5">
    <source>
        <dbReference type="ARBA" id="ARBA00023242"/>
    </source>
</evidence>
<sequence length="480" mass="54263">MAETSYTHHESDLIQAGKHILIQLPSGGAKIVNLKANSNVGLGKFGTFESNKLIGKPFGLSYEILAQKELRPVGHVSKNTTIEETTANNREIIDDATVQRLSHEEVIQLKEQGLQGKLATEEIIKKMVDSHSEFAKKTEFSKAKYIERKKKKFMKTFTPVRPTINTIVDYFFSKNPDKIKHLRVDTLSQLLCLANVHANNKMLVVDDTQGLVVASVLERMGGHGQVVAIHEGDYHNYDILRYMNFSQEIQDTLYTVPFALVDPEAYDEPFEVLTDEQFAVLQDDPKRTYLRRKTAYDYKVKSRKLLHEGDFDGLILSSSLTPESVLKVLKQYVCGSRPIVVYSFNKEVLLQAAYWMRRSTDFLNAELTESSLREYQVLPGRMHPNMMMSAGGGYLLSALRVIDCPFDPALAKRGGGNDDRRFKKKKTEAPAATKEEPSTTTTITTKEDTPMEDTPKENTPKEDTPKEDTPKEDTPMKDTE</sequence>
<evidence type="ECO:0000256" key="1">
    <source>
        <dbReference type="ARBA" id="ARBA00004123"/>
    </source>
</evidence>
<dbReference type="EMBL" id="JAEPRE010000313">
    <property type="protein sequence ID" value="KAG2229072.1"/>
    <property type="molecule type" value="Genomic_DNA"/>
</dbReference>
<dbReference type="GO" id="GO:0005634">
    <property type="term" value="C:nucleus"/>
    <property type="evidence" value="ECO:0007669"/>
    <property type="project" value="UniProtKB-SubCell"/>
</dbReference>
<reference evidence="8" key="1">
    <citation type="submission" date="2021-01" db="EMBL/GenBank/DDBJ databases">
        <title>Metabolic potential, ecology and presence of endohyphal bacteria is reflected in genomic diversity of Mucoromycotina.</title>
        <authorList>
            <person name="Muszewska A."/>
            <person name="Okrasinska A."/>
            <person name="Steczkiewicz K."/>
            <person name="Drgas O."/>
            <person name="Orlowska M."/>
            <person name="Perlinska-Lenart U."/>
            <person name="Aleksandrzak-Piekarczyk T."/>
            <person name="Szatraj K."/>
            <person name="Zielenkiewicz U."/>
            <person name="Pilsyk S."/>
            <person name="Malc E."/>
            <person name="Mieczkowski P."/>
            <person name="Kruszewska J.S."/>
            <person name="Biernat P."/>
            <person name="Pawlowska J."/>
        </authorList>
    </citation>
    <scope>NUCLEOTIDE SEQUENCE</scope>
    <source>
        <strain evidence="8">WA0000018081</strain>
    </source>
</reference>